<dbReference type="PANTHER" id="PTHR46363:SF1">
    <property type="entry name" value="DEOXYRIBONUCLEASE TATDN2-RELATED"/>
    <property type="match status" value="1"/>
</dbReference>
<accession>A0A8H6ZL37</accession>
<evidence type="ECO:0000256" key="1">
    <source>
        <dbReference type="SAM" id="MobiDB-lite"/>
    </source>
</evidence>
<dbReference type="AlphaFoldDB" id="A0A8H6ZL37"/>
<name>A0A8H6ZL37_9AGAR</name>
<feature type="region of interest" description="Disordered" evidence="1">
    <location>
        <begin position="190"/>
        <end position="212"/>
    </location>
</feature>
<dbReference type="PANTHER" id="PTHR46363">
    <property type="entry name" value="DEOXYRIBONUCLEASE TATDN2-RELATED"/>
    <property type="match status" value="1"/>
</dbReference>
<dbReference type="EMBL" id="JACAZH010000001">
    <property type="protein sequence ID" value="KAF7377480.1"/>
    <property type="molecule type" value="Genomic_DNA"/>
</dbReference>
<dbReference type="InterPro" id="IPR001130">
    <property type="entry name" value="TatD-like"/>
</dbReference>
<proteinExistence type="predicted"/>
<organism evidence="2 3">
    <name type="scientific">Mycena sanguinolenta</name>
    <dbReference type="NCBI Taxonomy" id="230812"/>
    <lineage>
        <taxon>Eukaryota</taxon>
        <taxon>Fungi</taxon>
        <taxon>Dikarya</taxon>
        <taxon>Basidiomycota</taxon>
        <taxon>Agaricomycotina</taxon>
        <taxon>Agaricomycetes</taxon>
        <taxon>Agaricomycetidae</taxon>
        <taxon>Agaricales</taxon>
        <taxon>Marasmiineae</taxon>
        <taxon>Mycenaceae</taxon>
        <taxon>Mycena</taxon>
    </lineage>
</organism>
<protein>
    <submittedName>
        <fullName evidence="2">Uncharacterized protein</fullName>
    </submittedName>
</protein>
<gene>
    <name evidence="2" type="ORF">MSAN_00170000</name>
</gene>
<dbReference type="GO" id="GO:0016788">
    <property type="term" value="F:hydrolase activity, acting on ester bonds"/>
    <property type="evidence" value="ECO:0007669"/>
    <property type="project" value="InterPro"/>
</dbReference>
<comment type="caution">
    <text evidence="2">The sequence shown here is derived from an EMBL/GenBank/DDBJ whole genome shotgun (WGS) entry which is preliminary data.</text>
</comment>
<evidence type="ECO:0000313" key="3">
    <source>
        <dbReference type="Proteomes" id="UP000623467"/>
    </source>
</evidence>
<dbReference type="InterPro" id="IPR032466">
    <property type="entry name" value="Metal_Hydrolase"/>
</dbReference>
<dbReference type="Pfam" id="PF01026">
    <property type="entry name" value="TatD_DNase"/>
    <property type="match status" value="1"/>
</dbReference>
<sequence>MCWINGCLSTTKFERFGASIIIDVPSRQSLRENSTLEALPVAHTYAVSTRPISRRCGRTSLRTFFITTSHPHDSKARLYDDAVEADILEAMTHPRCVGWAKSGSTTTTTTPPAPSSRLSLEADEATERILRGGTEGHKIHIHCFTGSPAFAQRLLDWFPNLYIGITGVIIYTSSTAVRNMFLSLSSPSTSAFAPSSSTPSSFSAPPAFYRPK</sequence>
<dbReference type="OrthoDB" id="6079689at2759"/>
<dbReference type="SUPFAM" id="SSF51556">
    <property type="entry name" value="Metallo-dependent hydrolases"/>
    <property type="match status" value="1"/>
</dbReference>
<dbReference type="Proteomes" id="UP000623467">
    <property type="component" value="Unassembled WGS sequence"/>
</dbReference>
<reference evidence="2" key="1">
    <citation type="submission" date="2020-05" db="EMBL/GenBank/DDBJ databases">
        <title>Mycena genomes resolve the evolution of fungal bioluminescence.</title>
        <authorList>
            <person name="Tsai I.J."/>
        </authorList>
    </citation>
    <scope>NUCLEOTIDE SEQUENCE</scope>
    <source>
        <strain evidence="2">160909Yilan</strain>
    </source>
</reference>
<evidence type="ECO:0000313" key="2">
    <source>
        <dbReference type="EMBL" id="KAF7377480.1"/>
    </source>
</evidence>
<keyword evidence="3" id="KW-1185">Reference proteome</keyword>
<dbReference type="Gene3D" id="3.20.20.140">
    <property type="entry name" value="Metal-dependent hydrolases"/>
    <property type="match status" value="1"/>
</dbReference>